<keyword evidence="1" id="KW-0812">Transmembrane</keyword>
<dbReference type="Pfam" id="PF20237">
    <property type="entry name" value="DUF6594"/>
    <property type="match status" value="1"/>
</dbReference>
<proteinExistence type="predicted"/>
<dbReference type="OrthoDB" id="5342093at2759"/>
<evidence type="ECO:0000259" key="2">
    <source>
        <dbReference type="Pfam" id="PF20237"/>
    </source>
</evidence>
<feature type="domain" description="DUF6594" evidence="2">
    <location>
        <begin position="21"/>
        <end position="284"/>
    </location>
</feature>
<feature type="transmembrane region" description="Helical" evidence="1">
    <location>
        <begin position="270"/>
        <end position="288"/>
    </location>
</feature>
<organism evidence="3 4">
    <name type="scientific">Thyridium curvatum</name>
    <dbReference type="NCBI Taxonomy" id="1093900"/>
    <lineage>
        <taxon>Eukaryota</taxon>
        <taxon>Fungi</taxon>
        <taxon>Dikarya</taxon>
        <taxon>Ascomycota</taxon>
        <taxon>Pezizomycotina</taxon>
        <taxon>Sordariomycetes</taxon>
        <taxon>Sordariomycetidae</taxon>
        <taxon>Thyridiales</taxon>
        <taxon>Thyridiaceae</taxon>
        <taxon>Thyridium</taxon>
    </lineage>
</organism>
<feature type="transmembrane region" description="Helical" evidence="1">
    <location>
        <begin position="247"/>
        <end position="264"/>
    </location>
</feature>
<keyword evidence="1" id="KW-0472">Membrane</keyword>
<dbReference type="Proteomes" id="UP000319257">
    <property type="component" value="Unassembled WGS sequence"/>
</dbReference>
<evidence type="ECO:0000313" key="3">
    <source>
        <dbReference type="EMBL" id="TPX11699.1"/>
    </source>
</evidence>
<comment type="caution">
    <text evidence="3">The sequence shown here is derived from an EMBL/GenBank/DDBJ whole genome shotgun (WGS) entry which is preliminary data.</text>
</comment>
<dbReference type="PANTHER" id="PTHR34502:SF5">
    <property type="entry name" value="DUF6594 DOMAIN-CONTAINING PROTEIN"/>
    <property type="match status" value="1"/>
</dbReference>
<keyword evidence="1" id="KW-1133">Transmembrane helix</keyword>
<gene>
    <name evidence="3" type="ORF">E0L32_007678</name>
</gene>
<name>A0A507B327_9PEZI</name>
<dbReference type="EMBL" id="SKBQ01000047">
    <property type="protein sequence ID" value="TPX11699.1"/>
    <property type="molecule type" value="Genomic_DNA"/>
</dbReference>
<keyword evidence="4" id="KW-1185">Reference proteome</keyword>
<dbReference type="InParanoid" id="A0A507B327"/>
<protein>
    <recommendedName>
        <fullName evidence="2">DUF6594 domain-containing protein</fullName>
    </recommendedName>
</protein>
<sequence length="291" mass="32872">MESVVVDQIPHVQPEPVMDGYEKVADLMARHDEFAIVRRFRSLNMQNVLYLQAEVLHLEEELTDLTLRDRAHPGRPYHSKDWWSLANGEGKGDRDQWAKILQLREMLSLYNDAVLKQAQLARLHTPSQQNVNFLRSWFERPQMGNFPLLGLDRVAWDSIHEKDLLSIQATGCTDPLTRIVLEKVIPLYHRVIGERVKTPNPSEPDLFTYDDSRLAAAVYGISTVIASVLPIFSVVALYYVKSNGIRLGLTVVFCATFALALVSVTKARKVEIFAATAAFAAVNVVFLTNNI</sequence>
<dbReference type="PANTHER" id="PTHR34502">
    <property type="entry name" value="DUF6594 DOMAIN-CONTAINING PROTEIN-RELATED"/>
    <property type="match status" value="1"/>
</dbReference>
<dbReference type="InterPro" id="IPR046529">
    <property type="entry name" value="DUF6594"/>
</dbReference>
<feature type="transmembrane region" description="Helical" evidence="1">
    <location>
        <begin position="216"/>
        <end position="240"/>
    </location>
</feature>
<evidence type="ECO:0000256" key="1">
    <source>
        <dbReference type="SAM" id="Phobius"/>
    </source>
</evidence>
<dbReference type="GeneID" id="41975125"/>
<dbReference type="RefSeq" id="XP_030993410.1">
    <property type="nucleotide sequence ID" value="XM_031142448.1"/>
</dbReference>
<reference evidence="3 4" key="1">
    <citation type="submission" date="2019-06" db="EMBL/GenBank/DDBJ databases">
        <title>Draft genome sequence of the filamentous fungus Phialemoniopsis curvata isolated from diesel fuel.</title>
        <authorList>
            <person name="Varaljay V.A."/>
            <person name="Lyon W.J."/>
            <person name="Crouch A.L."/>
            <person name="Drake C.E."/>
            <person name="Hollomon J.M."/>
            <person name="Nadeau L.J."/>
            <person name="Nunn H.S."/>
            <person name="Stevenson B.S."/>
            <person name="Bojanowski C.L."/>
            <person name="Crookes-Goodson W.J."/>
        </authorList>
    </citation>
    <scope>NUCLEOTIDE SEQUENCE [LARGE SCALE GENOMIC DNA]</scope>
    <source>
        <strain evidence="3 4">D216</strain>
    </source>
</reference>
<dbReference type="AlphaFoldDB" id="A0A507B327"/>
<evidence type="ECO:0000313" key="4">
    <source>
        <dbReference type="Proteomes" id="UP000319257"/>
    </source>
</evidence>
<dbReference type="STRING" id="1093900.A0A507B327"/>
<accession>A0A507B327</accession>